<comment type="caution">
    <text evidence="1">The sequence shown here is derived from an EMBL/GenBank/DDBJ whole genome shotgun (WGS) entry which is preliminary data.</text>
</comment>
<gene>
    <name evidence="1" type="ORF">KUF71_012929</name>
</gene>
<dbReference type="Proteomes" id="UP001219518">
    <property type="component" value="Unassembled WGS sequence"/>
</dbReference>
<proteinExistence type="predicted"/>
<sequence length="394" mass="43879">MSKRKSGEGTRASSAAIGRQKYALVFYVADKSTGVVLASEIKSKPKLGSRVRVPNPYDWSGPQSSSKFDAILIKYGYDPEFLYTNVYLNKDGKEIKLTDETNENEELATRKQEEKLEKSFKMDEINQSNKRVLGRAHLFPTGNSPFAIPQIITNNSSASISGTSIASDATTENSNGVIQPFYSDSIGILEKENPALDTPTVSTISSTQRPDRTRTTDAVINATITPQPSGSGSSSSIIVDNTFNYEEFKRIASAAKDARKRLSIKALPRLECLIPAPNKMAIGENQNVYITRQQAINMPWVVYQPPGKKKCRVPEEQPTAVYPRKFITYLLGCLLPADIIVHLRGPTMPKILYDTIKDYLNGRMDKRQKISHTYVTSLISDCARKYKNTEDEDD</sequence>
<reference evidence="1" key="2">
    <citation type="journal article" date="2023" name="BMC Genomics">
        <title>Pest status, molecular evolution, and epigenetic factors derived from the genome assembly of Frankliniella fusca, a thysanopteran phytovirus vector.</title>
        <authorList>
            <person name="Catto M.A."/>
            <person name="Labadie P.E."/>
            <person name="Jacobson A.L."/>
            <person name="Kennedy G.G."/>
            <person name="Srinivasan R."/>
            <person name="Hunt B.G."/>
        </authorList>
    </citation>
    <scope>NUCLEOTIDE SEQUENCE</scope>
    <source>
        <strain evidence="1">PL_HMW_Pooled</strain>
    </source>
</reference>
<dbReference type="EMBL" id="JAHWGI010001201">
    <property type="protein sequence ID" value="KAK3924795.1"/>
    <property type="molecule type" value="Genomic_DNA"/>
</dbReference>
<evidence type="ECO:0000313" key="1">
    <source>
        <dbReference type="EMBL" id="KAK3924795.1"/>
    </source>
</evidence>
<keyword evidence="2" id="KW-1185">Reference proteome</keyword>
<evidence type="ECO:0000313" key="2">
    <source>
        <dbReference type="Proteomes" id="UP001219518"/>
    </source>
</evidence>
<accession>A0AAE1HQB6</accession>
<protein>
    <submittedName>
        <fullName evidence="1">Coiled-coil domain-containing protein 43-like protein</fullName>
    </submittedName>
</protein>
<name>A0AAE1HQB6_9NEOP</name>
<dbReference type="AlphaFoldDB" id="A0AAE1HQB6"/>
<organism evidence="1 2">
    <name type="scientific">Frankliniella fusca</name>
    <dbReference type="NCBI Taxonomy" id="407009"/>
    <lineage>
        <taxon>Eukaryota</taxon>
        <taxon>Metazoa</taxon>
        <taxon>Ecdysozoa</taxon>
        <taxon>Arthropoda</taxon>
        <taxon>Hexapoda</taxon>
        <taxon>Insecta</taxon>
        <taxon>Pterygota</taxon>
        <taxon>Neoptera</taxon>
        <taxon>Paraneoptera</taxon>
        <taxon>Thysanoptera</taxon>
        <taxon>Terebrantia</taxon>
        <taxon>Thripoidea</taxon>
        <taxon>Thripidae</taxon>
        <taxon>Frankliniella</taxon>
    </lineage>
</organism>
<reference evidence="1" key="1">
    <citation type="submission" date="2021-07" db="EMBL/GenBank/DDBJ databases">
        <authorList>
            <person name="Catto M.A."/>
            <person name="Jacobson A."/>
            <person name="Kennedy G."/>
            <person name="Labadie P."/>
            <person name="Hunt B.G."/>
            <person name="Srinivasan R."/>
        </authorList>
    </citation>
    <scope>NUCLEOTIDE SEQUENCE</scope>
    <source>
        <strain evidence="1">PL_HMW_Pooled</strain>
        <tissue evidence="1">Head</tissue>
    </source>
</reference>